<dbReference type="GO" id="GO:0006508">
    <property type="term" value="P:proteolysis"/>
    <property type="evidence" value="ECO:0007669"/>
    <property type="project" value="UniProtKB-KW"/>
</dbReference>
<proteinExistence type="inferred from homology"/>
<organism evidence="6 7">
    <name type="scientific">Sarcoptes scabiei</name>
    <name type="common">Itch mite</name>
    <name type="synonym">Acarus scabiei</name>
    <dbReference type="NCBI Taxonomy" id="52283"/>
    <lineage>
        <taxon>Eukaryota</taxon>
        <taxon>Metazoa</taxon>
        <taxon>Ecdysozoa</taxon>
        <taxon>Arthropoda</taxon>
        <taxon>Chelicerata</taxon>
        <taxon>Arachnida</taxon>
        <taxon>Acari</taxon>
        <taxon>Acariformes</taxon>
        <taxon>Sarcoptiformes</taxon>
        <taxon>Astigmata</taxon>
        <taxon>Psoroptidia</taxon>
        <taxon>Sarcoptoidea</taxon>
        <taxon>Sarcoptidae</taxon>
        <taxon>Sarcoptinae</taxon>
        <taxon>Sarcoptes</taxon>
    </lineage>
</organism>
<dbReference type="PANTHER" id="PTHR23402">
    <property type="entry name" value="PROTEASE FAMILY C15 PYROGLUTAMYL-PEPTIDASE I-RELATED"/>
    <property type="match status" value="1"/>
</dbReference>
<comment type="caution">
    <text evidence="6">The sequence shown here is derived from an EMBL/GenBank/DDBJ whole genome shotgun (WGS) entry which is preliminary data.</text>
</comment>
<dbReference type="VEuPathDB" id="VectorBase:SSCA003022"/>
<keyword evidence="2" id="KW-0963">Cytoplasm</keyword>
<dbReference type="Pfam" id="PF01470">
    <property type="entry name" value="Peptidase_C15"/>
    <property type="match status" value="1"/>
</dbReference>
<reference evidence="6 7" key="1">
    <citation type="journal article" date="2015" name="Parasit. Vectors">
        <title>Draft genome of the scabies mite.</title>
        <authorList>
            <person name="Rider S.D.Jr."/>
            <person name="Morgan M.S."/>
            <person name="Arlian L.G."/>
        </authorList>
    </citation>
    <scope>NUCLEOTIDE SEQUENCE [LARGE SCALE GENOMIC DNA]</scope>
    <source>
        <strain evidence="6">Arlian Lab</strain>
    </source>
</reference>
<evidence type="ECO:0000313" key="6">
    <source>
        <dbReference type="EMBL" id="KPM08564.1"/>
    </source>
</evidence>
<dbReference type="GO" id="GO:0005829">
    <property type="term" value="C:cytosol"/>
    <property type="evidence" value="ECO:0007669"/>
    <property type="project" value="InterPro"/>
</dbReference>
<comment type="similarity">
    <text evidence="1">Belongs to the peptidase C15 family.</text>
</comment>
<keyword evidence="5" id="KW-0788">Thiol protease</keyword>
<dbReference type="InterPro" id="IPR000816">
    <property type="entry name" value="Peptidase_C15"/>
</dbReference>
<dbReference type="PIRSF" id="PIRSF015592">
    <property type="entry name" value="Prld-crbxl_pptds"/>
    <property type="match status" value="1"/>
</dbReference>
<evidence type="ECO:0000256" key="2">
    <source>
        <dbReference type="ARBA" id="ARBA00022490"/>
    </source>
</evidence>
<dbReference type="GO" id="GO:0016920">
    <property type="term" value="F:pyroglutamyl-peptidase activity"/>
    <property type="evidence" value="ECO:0007669"/>
    <property type="project" value="InterPro"/>
</dbReference>
<dbReference type="Gene3D" id="3.40.630.20">
    <property type="entry name" value="Peptidase C15, pyroglutamyl peptidase I-like"/>
    <property type="match status" value="1"/>
</dbReference>
<evidence type="ECO:0000313" key="7">
    <source>
        <dbReference type="Proteomes" id="UP000616769"/>
    </source>
</evidence>
<dbReference type="OrthoDB" id="407146at2759"/>
<evidence type="ECO:0000256" key="5">
    <source>
        <dbReference type="ARBA" id="ARBA00022807"/>
    </source>
</evidence>
<dbReference type="AlphaFoldDB" id="A0A132AC43"/>
<evidence type="ECO:0000256" key="3">
    <source>
        <dbReference type="ARBA" id="ARBA00022670"/>
    </source>
</evidence>
<keyword evidence="4" id="KW-0378">Hydrolase</keyword>
<keyword evidence="3" id="KW-0645">Protease</keyword>
<dbReference type="PRINTS" id="PR00706">
    <property type="entry name" value="PYROGLUPTASE"/>
</dbReference>
<dbReference type="InterPro" id="IPR016125">
    <property type="entry name" value="Peptidase_C15-like"/>
</dbReference>
<protein>
    <submittedName>
        <fullName evidence="6">Pyroglutamyl-peptidase 1-like protein</fullName>
    </submittedName>
</protein>
<evidence type="ECO:0000256" key="4">
    <source>
        <dbReference type="ARBA" id="ARBA00022801"/>
    </source>
</evidence>
<dbReference type="PANTHER" id="PTHR23402:SF1">
    <property type="entry name" value="PYROGLUTAMYL-PEPTIDASE I"/>
    <property type="match status" value="1"/>
</dbReference>
<dbReference type="Proteomes" id="UP000616769">
    <property type="component" value="Unassembled WGS sequence"/>
</dbReference>
<accession>A0A132AC43</accession>
<dbReference type="EMBL" id="JXLN01012520">
    <property type="protein sequence ID" value="KPM08564.1"/>
    <property type="molecule type" value="Genomic_DNA"/>
</dbReference>
<gene>
    <name evidence="6" type="ORF">QR98_0070860</name>
</gene>
<evidence type="ECO:0000256" key="1">
    <source>
        <dbReference type="ARBA" id="ARBA00006641"/>
    </source>
</evidence>
<sequence length="220" mass="24917">MSFNNIVVVTGFGPFRIYKENPSWEAVKIIDANEFNDLDVELIKFEIPVVYETAEKTVQKIWNELHPKLVIHCGVSSLAKGLHLEKRAVLNQDRYCLPDVSSCLPKRNCQQEPIRGKQKYLCSNLDLEAIRNDLNEKFQSGSIKLPGIISDYAGEYLCEYTYKCSLQADCSKTLFIHVPECSDRITVEDISKALVVAIKSALKQLRKDCSILACKILSKV</sequence>
<dbReference type="InterPro" id="IPR036440">
    <property type="entry name" value="Peptidase_C15-like_sf"/>
</dbReference>
<dbReference type="SUPFAM" id="SSF53182">
    <property type="entry name" value="Pyrrolidone carboxyl peptidase (pyroglutamate aminopeptidase)"/>
    <property type="match status" value="1"/>
</dbReference>
<name>A0A132AC43_SARSC</name>